<reference evidence="14" key="1">
    <citation type="journal article" date="2014" name="Genome Biol.">
        <title>Genome analysis of a major urban malaria vector mosquito, Anopheles stephensi.</title>
        <authorList>
            <person name="Jiang X."/>
            <person name="Peery A."/>
            <person name="Hall A.B."/>
            <person name="Sharma A."/>
            <person name="Chen X.G."/>
            <person name="Waterhouse R.M."/>
            <person name="Komissarov A."/>
            <person name="Riehle M.M."/>
            <person name="Shouche Y."/>
            <person name="Sharakhova M.V."/>
            <person name="Lawson D."/>
            <person name="Pakpour N."/>
            <person name="Arensburger P."/>
            <person name="Davidson V.L."/>
            <person name="Eiglmeier K."/>
            <person name="Emrich S."/>
            <person name="George P."/>
            <person name="Kennedy R.C."/>
            <person name="Mane S.P."/>
            <person name="Maslen G."/>
            <person name="Oringanje C."/>
            <person name="Qi Y."/>
            <person name="Settlage R."/>
            <person name="Tojo M."/>
            <person name="Tubio J.M."/>
            <person name="Unger M.F."/>
            <person name="Wang B."/>
            <person name="Vernick K.D."/>
            <person name="Ribeiro J.M."/>
            <person name="James A.A."/>
            <person name="Michel K."/>
            <person name="Riehle M.A."/>
            <person name="Luckhart S."/>
            <person name="Sharakhov I.V."/>
            <person name="Tu Z."/>
        </authorList>
    </citation>
    <scope>NUCLEOTIDE SEQUENCE [LARGE SCALE GENOMIC DNA]</scope>
    <source>
        <strain evidence="14">Indian</strain>
    </source>
</reference>
<feature type="region of interest" description="Disordered" evidence="12">
    <location>
        <begin position="1"/>
        <end position="139"/>
    </location>
</feature>
<dbReference type="SUPFAM" id="SSF49879">
    <property type="entry name" value="SMAD/FHA domain"/>
    <property type="match status" value="1"/>
</dbReference>
<dbReference type="AlphaFoldDB" id="A0A182Y4T6"/>
<feature type="region of interest" description="Disordered" evidence="12">
    <location>
        <begin position="209"/>
        <end position="390"/>
    </location>
</feature>
<keyword evidence="8" id="KW-0943">RNA-mediated gene silencing</keyword>
<keyword evidence="2" id="KW-1017">Isopeptide bond</keyword>
<dbReference type="GO" id="GO:0031047">
    <property type="term" value="P:regulatory ncRNA-mediated gene silencing"/>
    <property type="evidence" value="ECO:0007669"/>
    <property type="project" value="UniProtKB-KW"/>
</dbReference>
<feature type="compositionally biased region" description="Basic and acidic residues" evidence="12">
    <location>
        <begin position="56"/>
        <end position="72"/>
    </location>
</feature>
<feature type="compositionally biased region" description="Basic and acidic residues" evidence="12">
    <location>
        <begin position="266"/>
        <end position="282"/>
    </location>
</feature>
<evidence type="ECO:0000256" key="11">
    <source>
        <dbReference type="ARBA" id="ARBA00055964"/>
    </source>
</evidence>
<feature type="compositionally biased region" description="Polar residues" evidence="12">
    <location>
        <begin position="295"/>
        <end position="309"/>
    </location>
</feature>
<dbReference type="EnsemblMetazoa" id="ASTEI03472-RA">
    <property type="protein sequence ID" value="ASTEI03472-PA"/>
    <property type="gene ID" value="ASTEI03472"/>
</dbReference>
<dbReference type="VEuPathDB" id="VectorBase:ASTEI03472"/>
<evidence type="ECO:0000256" key="4">
    <source>
        <dbReference type="ARBA" id="ARBA00022664"/>
    </source>
</evidence>
<accession>A0A182Y4T6</accession>
<keyword evidence="9" id="KW-0508">mRNA splicing</keyword>
<dbReference type="Pfam" id="PF00498">
    <property type="entry name" value="FHA"/>
    <property type="match status" value="1"/>
</dbReference>
<dbReference type="PANTHER" id="PTHR23308">
    <property type="entry name" value="NUCLEAR INHIBITOR OF PROTEIN PHOSPHATASE-1"/>
    <property type="match status" value="1"/>
</dbReference>
<evidence type="ECO:0000313" key="14">
    <source>
        <dbReference type="Proteomes" id="UP000076408"/>
    </source>
</evidence>
<keyword evidence="3" id="KW-0597">Phosphoprotein</keyword>
<feature type="compositionally biased region" description="Basic and acidic residues" evidence="12">
    <location>
        <begin position="128"/>
        <end position="139"/>
    </location>
</feature>
<dbReference type="GO" id="GO:0006397">
    <property type="term" value="P:mRNA processing"/>
    <property type="evidence" value="ECO:0007669"/>
    <property type="project" value="UniProtKB-KW"/>
</dbReference>
<dbReference type="VEuPathDB" id="VectorBase:ASTEI20_039523"/>
<dbReference type="Proteomes" id="UP000076408">
    <property type="component" value="Unassembled WGS sequence"/>
</dbReference>
<feature type="compositionally biased region" description="Polar residues" evidence="12">
    <location>
        <begin position="84"/>
        <end position="94"/>
    </location>
</feature>
<feature type="compositionally biased region" description="Polar residues" evidence="12">
    <location>
        <begin position="361"/>
        <end position="372"/>
    </location>
</feature>
<dbReference type="STRING" id="30069.A0A182Y4T6"/>
<dbReference type="FunFam" id="2.60.200.20:FF:000008">
    <property type="entry name" value="smad nuclear-interacting protein 1"/>
    <property type="match status" value="1"/>
</dbReference>
<comment type="subcellular location">
    <subcellularLocation>
        <location evidence="1">Nucleus</location>
    </subcellularLocation>
</comment>
<protein>
    <submittedName>
        <fullName evidence="13">FHA domain-containing protein</fullName>
    </submittedName>
</protein>
<evidence type="ECO:0000313" key="13">
    <source>
        <dbReference type="EnsemblMetazoa" id="ASTEI03472-PA"/>
    </source>
</evidence>
<keyword evidence="5" id="KW-0747">Spliceosome</keyword>
<sequence length="558" mass="62794">MSSKVGTLRDSDSNDDNSDEDSSKERRDHRQSKEKRKKHKKHKKHKKSKKHKKERHSSESESHSKGDTRALVDSDDAVVPSFGKRTTTTAQASEASPAGHRYSKGSRHNGREMESHKQIPSRWDSSGEGEHSRQTLDSKRARGCVLPDIVPTLGGLTRMAVLKGIVQLTNNTNRPDHHNQQGVVTVARTIAMPEKKNMQHIKVTTFDSHTACNRNGNHHSRGYDKHGSNQRYRPDSTNRSIRDASDTRDNEVSSSSRDTGQQQRTHQRDTHGDRHKQSDTDKYGTGSRKRRHADSSSPYKQSMGRSDTTAPKRGDNGGAPVAVKEEPTSRTEEETDFKWGKHTDSKTNRFKADPDGDRTGESGSNAPDSTADSAEPTEKEKPNFGLSGKLTAETNTVHGVVIAYAEPPGARKPKRRWRLYPFKGEQALPTLYIHRQSCYLIGRDRKVCDIPVDHPSCSKQHAVLQYRLVPYERVDGTKSQCVRPYIIDLESSNGTFVNNKQIETKRYLELREKDVLKFGFSSREYVLLHENSKEDNEDDEGYDASPVPKRAASDPAKV</sequence>
<evidence type="ECO:0000256" key="12">
    <source>
        <dbReference type="SAM" id="MobiDB-lite"/>
    </source>
</evidence>
<evidence type="ECO:0000256" key="9">
    <source>
        <dbReference type="ARBA" id="ARBA00023187"/>
    </source>
</evidence>
<evidence type="ECO:0000256" key="3">
    <source>
        <dbReference type="ARBA" id="ARBA00022553"/>
    </source>
</evidence>
<dbReference type="GO" id="GO:0005681">
    <property type="term" value="C:spliceosomal complex"/>
    <property type="evidence" value="ECO:0007669"/>
    <property type="project" value="UniProtKB-KW"/>
</dbReference>
<feature type="compositionally biased region" description="Basic and acidic residues" evidence="12">
    <location>
        <begin position="323"/>
        <end position="360"/>
    </location>
</feature>
<evidence type="ECO:0000256" key="8">
    <source>
        <dbReference type="ARBA" id="ARBA00023158"/>
    </source>
</evidence>
<keyword evidence="7" id="KW-0175">Coiled coil</keyword>
<keyword evidence="14" id="KW-1185">Reference proteome</keyword>
<dbReference type="SMART" id="SM00240">
    <property type="entry name" value="FHA"/>
    <property type="match status" value="1"/>
</dbReference>
<dbReference type="Gene3D" id="2.60.200.20">
    <property type="match status" value="1"/>
</dbReference>
<feature type="compositionally biased region" description="Polar residues" evidence="12">
    <location>
        <begin position="252"/>
        <end position="264"/>
    </location>
</feature>
<dbReference type="InterPro" id="IPR000253">
    <property type="entry name" value="FHA_dom"/>
</dbReference>
<reference evidence="13" key="2">
    <citation type="submission" date="2020-05" db="UniProtKB">
        <authorList>
            <consortium name="EnsemblMetazoa"/>
        </authorList>
    </citation>
    <scope>IDENTIFICATION</scope>
    <source>
        <strain evidence="13">Indian</strain>
    </source>
</reference>
<evidence type="ECO:0000256" key="1">
    <source>
        <dbReference type="ARBA" id="ARBA00004123"/>
    </source>
</evidence>
<name>A0A182Y4T6_ANOST</name>
<dbReference type="PROSITE" id="PS50006">
    <property type="entry name" value="FHA_DOMAIN"/>
    <property type="match status" value="1"/>
</dbReference>
<organism evidence="13 14">
    <name type="scientific">Anopheles stephensi</name>
    <name type="common">Indo-Pakistan malaria mosquito</name>
    <dbReference type="NCBI Taxonomy" id="30069"/>
    <lineage>
        <taxon>Eukaryota</taxon>
        <taxon>Metazoa</taxon>
        <taxon>Ecdysozoa</taxon>
        <taxon>Arthropoda</taxon>
        <taxon>Hexapoda</taxon>
        <taxon>Insecta</taxon>
        <taxon>Pterygota</taxon>
        <taxon>Neoptera</taxon>
        <taxon>Endopterygota</taxon>
        <taxon>Diptera</taxon>
        <taxon>Nematocera</taxon>
        <taxon>Culicoidea</taxon>
        <taxon>Culicidae</taxon>
        <taxon>Anophelinae</taxon>
        <taxon>Anopheles</taxon>
    </lineage>
</organism>
<proteinExistence type="predicted"/>
<dbReference type="VEuPathDB" id="VectorBase:ASTE000364"/>
<feature type="compositionally biased region" description="Basic and acidic residues" evidence="12">
    <location>
        <begin position="221"/>
        <end position="251"/>
    </location>
</feature>
<dbReference type="GO" id="GO:0008380">
    <property type="term" value="P:RNA splicing"/>
    <property type="evidence" value="ECO:0007669"/>
    <property type="project" value="UniProtKB-KW"/>
</dbReference>
<evidence type="ECO:0000256" key="6">
    <source>
        <dbReference type="ARBA" id="ARBA00022843"/>
    </source>
</evidence>
<keyword evidence="4" id="KW-0507">mRNA processing</keyword>
<evidence type="ECO:0000256" key="2">
    <source>
        <dbReference type="ARBA" id="ARBA00022499"/>
    </source>
</evidence>
<feature type="region of interest" description="Disordered" evidence="12">
    <location>
        <begin position="529"/>
        <end position="558"/>
    </location>
</feature>
<evidence type="ECO:0000256" key="5">
    <source>
        <dbReference type="ARBA" id="ARBA00022728"/>
    </source>
</evidence>
<dbReference type="InterPro" id="IPR008984">
    <property type="entry name" value="SMAD_FHA_dom_sf"/>
</dbReference>
<keyword evidence="10" id="KW-0539">Nucleus</keyword>
<evidence type="ECO:0000256" key="7">
    <source>
        <dbReference type="ARBA" id="ARBA00023054"/>
    </source>
</evidence>
<evidence type="ECO:0000256" key="10">
    <source>
        <dbReference type="ARBA" id="ARBA00023242"/>
    </source>
</evidence>
<comment type="function">
    <text evidence="11">Required for pre-mRNA splicing as component of the spliceosome. As a component of the minor spliceosome, involved in the splicing of U12-type introns in pre-mRNAs. Down-regulates NF-kappa-B signaling by competing with RELA for CREBBP/EP300 binding. Involved in the microRNA (miRNA) biogenesis. May be involved in cyclin-D1/CCND1 mRNA stability through the SNARP complex which associates with both the 3'end of the CCND1 gene and its mRNA.</text>
</comment>
<keyword evidence="6" id="KW-0832">Ubl conjugation</keyword>
<feature type="compositionally biased region" description="Basic residues" evidence="12">
    <location>
        <begin position="29"/>
        <end position="55"/>
    </location>
</feature>
<dbReference type="CDD" id="cd22718">
    <property type="entry name" value="FHA_SNIP1"/>
    <property type="match status" value="1"/>
</dbReference>
<dbReference type="InterPro" id="IPR050923">
    <property type="entry name" value="Cell_Proc_Reg/RNA_Proc"/>
</dbReference>